<accession>A0ABY3XBE4</accession>
<evidence type="ECO:0000313" key="2">
    <source>
        <dbReference type="Proteomes" id="UP000829194"/>
    </source>
</evidence>
<sequence>MIIKRFAVVRAIHSAPIQHFLQSPVQPAIQAPRVEAMATNVASHPRARTPSADNNRKLIARWRRNSVSGRLECRWLGSPVANGDDEPPPAARTRAVFARAAVCAGRIGGAVPLSRIEIRHEVRTPSTFAVPAPGRARARPGVAQCL</sequence>
<keyword evidence="2" id="KW-1185">Reference proteome</keyword>
<reference evidence="1 2" key="1">
    <citation type="submission" date="2022-03" db="EMBL/GenBank/DDBJ databases">
        <title>Complete genome sequence of Lysobacter capsici VKM B-2533 and Lysobacter gummosus 10.1.1, promising sources of lytic agents.</title>
        <authorList>
            <person name="Tarlachkov S.V."/>
            <person name="Kudryakova I.V."/>
            <person name="Afoshin A.S."/>
            <person name="Leontyevskaya E.A."/>
            <person name="Leontyevskaya N.V."/>
        </authorList>
    </citation>
    <scope>NUCLEOTIDE SEQUENCE [LARGE SCALE GENOMIC DNA]</scope>
    <source>
        <strain evidence="1 2">10.1.1</strain>
    </source>
</reference>
<evidence type="ECO:0000313" key="1">
    <source>
        <dbReference type="EMBL" id="UNP29924.1"/>
    </source>
</evidence>
<organism evidence="1 2">
    <name type="scientific">Lysobacter gummosus</name>
    <dbReference type="NCBI Taxonomy" id="262324"/>
    <lineage>
        <taxon>Bacteria</taxon>
        <taxon>Pseudomonadati</taxon>
        <taxon>Pseudomonadota</taxon>
        <taxon>Gammaproteobacteria</taxon>
        <taxon>Lysobacterales</taxon>
        <taxon>Lysobacteraceae</taxon>
        <taxon>Lysobacter</taxon>
    </lineage>
</organism>
<dbReference type="EMBL" id="CP093547">
    <property type="protein sequence ID" value="UNP29924.1"/>
    <property type="molecule type" value="Genomic_DNA"/>
</dbReference>
<protein>
    <submittedName>
        <fullName evidence="1">Uncharacterized protein</fullName>
    </submittedName>
</protein>
<name>A0ABY3XBE4_9GAMM</name>
<gene>
    <name evidence="1" type="ORF">MOV92_01155</name>
</gene>
<proteinExistence type="predicted"/>
<dbReference type="Proteomes" id="UP000829194">
    <property type="component" value="Chromosome"/>
</dbReference>
<dbReference type="RefSeq" id="WP_187313111.1">
    <property type="nucleotide sequence ID" value="NZ_CP011131.1"/>
</dbReference>